<evidence type="ECO:0000313" key="2">
    <source>
        <dbReference type="EMBL" id="MRX69267.1"/>
    </source>
</evidence>
<keyword evidence="5" id="KW-1185">Reference proteome</keyword>
<dbReference type="Proteomes" id="UP000317289">
    <property type="component" value="Unassembled WGS sequence"/>
</dbReference>
<keyword evidence="1" id="KW-0812">Transmembrane</keyword>
<dbReference type="EMBL" id="WKKG01000007">
    <property type="protein sequence ID" value="MRX69267.1"/>
    <property type="molecule type" value="Genomic_DNA"/>
</dbReference>
<gene>
    <name evidence="2" type="ORF">GJU42_14945</name>
    <name evidence="3" type="ORF">SAMN06265349_10446</name>
</gene>
<feature type="transmembrane region" description="Helical" evidence="1">
    <location>
        <begin position="188"/>
        <end position="207"/>
    </location>
</feature>
<protein>
    <submittedName>
        <fullName evidence="3">Uncharacterized protein</fullName>
    </submittedName>
</protein>
<organism evidence="3 4">
    <name type="scientific">Flavobacterium resistens</name>
    <dbReference type="NCBI Taxonomy" id="443612"/>
    <lineage>
        <taxon>Bacteria</taxon>
        <taxon>Pseudomonadati</taxon>
        <taxon>Bacteroidota</taxon>
        <taxon>Flavobacteriia</taxon>
        <taxon>Flavobacteriales</taxon>
        <taxon>Flavobacteriaceae</taxon>
        <taxon>Flavobacterium</taxon>
    </lineage>
</organism>
<feature type="transmembrane region" description="Helical" evidence="1">
    <location>
        <begin position="47"/>
        <end position="65"/>
    </location>
</feature>
<keyword evidence="1" id="KW-1133">Transmembrane helix</keyword>
<dbReference type="AlphaFoldDB" id="A0A521E367"/>
<reference evidence="2 5" key="2">
    <citation type="submission" date="2019-11" db="EMBL/GenBank/DDBJ databases">
        <title>Flavobacterium resistens genome.</title>
        <authorList>
            <person name="Wilson V.M."/>
            <person name="Newman J.D."/>
        </authorList>
    </citation>
    <scope>NUCLEOTIDE SEQUENCE [LARGE SCALE GENOMIC DNA]</scope>
    <source>
        <strain evidence="2 5">DSM 19382</strain>
    </source>
</reference>
<feature type="transmembrane region" description="Helical" evidence="1">
    <location>
        <begin position="244"/>
        <end position="264"/>
    </location>
</feature>
<dbReference type="RefSeq" id="WP_142451349.1">
    <property type="nucleotide sequence ID" value="NZ_FXTA01000004.1"/>
</dbReference>
<name>A0A521E367_9FLAO</name>
<reference evidence="3 4" key="1">
    <citation type="submission" date="2017-05" db="EMBL/GenBank/DDBJ databases">
        <authorList>
            <person name="Varghese N."/>
            <person name="Submissions S."/>
        </authorList>
    </citation>
    <scope>NUCLEOTIDE SEQUENCE [LARGE SCALE GENOMIC DNA]</scope>
    <source>
        <strain evidence="3 4">DSM 19382</strain>
    </source>
</reference>
<evidence type="ECO:0000313" key="4">
    <source>
        <dbReference type="Proteomes" id="UP000317289"/>
    </source>
</evidence>
<evidence type="ECO:0000256" key="1">
    <source>
        <dbReference type="SAM" id="Phobius"/>
    </source>
</evidence>
<keyword evidence="1" id="KW-0472">Membrane</keyword>
<dbReference type="EMBL" id="FXTA01000004">
    <property type="protein sequence ID" value="SMO78275.1"/>
    <property type="molecule type" value="Genomic_DNA"/>
</dbReference>
<feature type="transmembrane region" description="Helical" evidence="1">
    <location>
        <begin position="276"/>
        <end position="294"/>
    </location>
</feature>
<feature type="transmembrane region" description="Helical" evidence="1">
    <location>
        <begin position="213"/>
        <end position="232"/>
    </location>
</feature>
<proteinExistence type="predicted"/>
<sequence length="408" mass="46645">MKEYRVKKGIRILIYISASLGILFYGAFIIDILSPSGTITQSGEEKLWLPPLFMLMIVLMIVAIISTKKRRVIITDESICIIGFLKKRELKFTEIKGFKTRTNPKIRQLEDIVVEPIDRSKKTIVFKNTIENSSEIKAILASKVIDFDKGKREATDKIIEDEKQEILSNQEFGISSKEREDQLKKARLTSYVLTGVGIFVTFWTIFFPNPYEYAIIACIAVPLITLAVIKFWKGLIRVDGAKNSVYPNATYPLIAPGIALSFRMSLDFSIDDYSNVWIPAIAIAITYTGILLSFSKHLSFKKGKDLFSILWFAIFSFVYGFGTVIATNCVFDKSDPQMFSSEVVNKEMREDKVTSYYLYLLPWNNKTETEKVSIDSDLYDSLNEGDEVSVYLFEGRFNIPWIVVDHKR</sequence>
<dbReference type="OrthoDB" id="5936019at2"/>
<evidence type="ECO:0000313" key="3">
    <source>
        <dbReference type="EMBL" id="SMO78275.1"/>
    </source>
</evidence>
<feature type="transmembrane region" description="Helical" evidence="1">
    <location>
        <begin position="306"/>
        <end position="326"/>
    </location>
</feature>
<evidence type="ECO:0000313" key="5">
    <source>
        <dbReference type="Proteomes" id="UP000468990"/>
    </source>
</evidence>
<feature type="transmembrane region" description="Helical" evidence="1">
    <location>
        <begin position="12"/>
        <end position="35"/>
    </location>
</feature>
<dbReference type="Proteomes" id="UP000468990">
    <property type="component" value="Unassembled WGS sequence"/>
</dbReference>
<accession>A0A521E367</accession>